<reference evidence="1 2" key="1">
    <citation type="submission" date="2012-05" db="EMBL/GenBank/DDBJ databases">
        <title>Genome sequence of Yersinia Pestis PY-08.</title>
        <authorList>
            <person name="Santana-Cruz I."/>
            <person name="Sengamalay N."/>
            <person name="McCracken C."/>
            <person name="Daugherty S.C."/>
            <person name="Maroo A."/>
            <person name="Vara P.G."/>
            <person name="Tallon L.J."/>
            <person name="Sadzewicz L."/>
            <person name="Vinetz J.M."/>
            <person name="Cespedes Zambrano M.J."/>
            <person name="Fraser-Liggett C.M."/>
            <person name="Tettelin H."/>
        </authorList>
    </citation>
    <scope>NUCLEOTIDE SEQUENCE [LARGE SCALE GENOMIC DNA]</scope>
    <source>
        <strain evidence="1 2">PY-08</strain>
    </source>
</reference>
<proteinExistence type="predicted"/>
<evidence type="ECO:0000313" key="2">
    <source>
        <dbReference type="Proteomes" id="UP000003231"/>
    </source>
</evidence>
<organism evidence="1 2">
    <name type="scientific">Yersinia pestis PY-08</name>
    <dbReference type="NCBI Taxonomy" id="992134"/>
    <lineage>
        <taxon>Bacteria</taxon>
        <taxon>Pseudomonadati</taxon>
        <taxon>Pseudomonadota</taxon>
        <taxon>Gammaproteobacteria</taxon>
        <taxon>Enterobacterales</taxon>
        <taxon>Yersiniaceae</taxon>
        <taxon>Yersinia</taxon>
    </lineage>
</organism>
<protein>
    <submittedName>
        <fullName evidence="1">Uncharacterized protein</fullName>
    </submittedName>
</protein>
<accession>A0AB72ZSL1</accession>
<gene>
    <name evidence="1" type="ORF">YPPY08_4814</name>
</gene>
<evidence type="ECO:0000313" key="1">
    <source>
        <dbReference type="EMBL" id="EIR26269.1"/>
    </source>
</evidence>
<dbReference type="Proteomes" id="UP000003231">
    <property type="component" value="Unassembled WGS sequence"/>
</dbReference>
<comment type="caution">
    <text evidence="1">The sequence shown here is derived from an EMBL/GenBank/DDBJ whole genome shotgun (WGS) entry which is preliminary data.</text>
</comment>
<dbReference type="EMBL" id="AKRT01000007">
    <property type="protein sequence ID" value="EIR26269.1"/>
    <property type="molecule type" value="Genomic_DNA"/>
</dbReference>
<dbReference type="AlphaFoldDB" id="A0AB72ZSL1"/>
<sequence>MERLPCVTAFMVFRHFAGKKLFQKRPLQKRFTWNDAAIKIIRP</sequence>
<name>A0AB72ZSL1_YERPE</name>